<proteinExistence type="predicted"/>
<dbReference type="EMBL" id="GBRH01233610">
    <property type="protein sequence ID" value="JAD64285.1"/>
    <property type="molecule type" value="Transcribed_RNA"/>
</dbReference>
<sequence>MSHCLQCTTWCMTWQDQSWMIKFWMLANKTILGDEAAVPMHCSLIVASHWGYP</sequence>
<name>A0A0A9BSX9_ARUDO</name>
<reference evidence="1" key="1">
    <citation type="submission" date="2014-09" db="EMBL/GenBank/DDBJ databases">
        <authorList>
            <person name="Magalhaes I.L.F."/>
            <person name="Oliveira U."/>
            <person name="Santos F.R."/>
            <person name="Vidigal T.H.D.A."/>
            <person name="Brescovit A.D."/>
            <person name="Santos A.J."/>
        </authorList>
    </citation>
    <scope>NUCLEOTIDE SEQUENCE</scope>
    <source>
        <tissue evidence="1">Shoot tissue taken approximately 20 cm above the soil surface</tissue>
    </source>
</reference>
<dbReference type="AlphaFoldDB" id="A0A0A9BSX9"/>
<protein>
    <submittedName>
        <fullName evidence="1">Uncharacterized protein</fullName>
    </submittedName>
</protein>
<organism evidence="1">
    <name type="scientific">Arundo donax</name>
    <name type="common">Giant reed</name>
    <name type="synonym">Donax arundinaceus</name>
    <dbReference type="NCBI Taxonomy" id="35708"/>
    <lineage>
        <taxon>Eukaryota</taxon>
        <taxon>Viridiplantae</taxon>
        <taxon>Streptophyta</taxon>
        <taxon>Embryophyta</taxon>
        <taxon>Tracheophyta</taxon>
        <taxon>Spermatophyta</taxon>
        <taxon>Magnoliopsida</taxon>
        <taxon>Liliopsida</taxon>
        <taxon>Poales</taxon>
        <taxon>Poaceae</taxon>
        <taxon>PACMAD clade</taxon>
        <taxon>Arundinoideae</taxon>
        <taxon>Arundineae</taxon>
        <taxon>Arundo</taxon>
    </lineage>
</organism>
<reference evidence="1" key="2">
    <citation type="journal article" date="2015" name="Data Brief">
        <title>Shoot transcriptome of the giant reed, Arundo donax.</title>
        <authorList>
            <person name="Barrero R.A."/>
            <person name="Guerrero F.D."/>
            <person name="Moolhuijzen P."/>
            <person name="Goolsby J.A."/>
            <person name="Tidwell J."/>
            <person name="Bellgard S.E."/>
            <person name="Bellgard M.I."/>
        </authorList>
    </citation>
    <scope>NUCLEOTIDE SEQUENCE</scope>
    <source>
        <tissue evidence="1">Shoot tissue taken approximately 20 cm above the soil surface</tissue>
    </source>
</reference>
<accession>A0A0A9BSX9</accession>
<evidence type="ECO:0000313" key="1">
    <source>
        <dbReference type="EMBL" id="JAD64285.1"/>
    </source>
</evidence>